<feature type="compositionally biased region" description="Basic residues" evidence="1">
    <location>
        <begin position="168"/>
        <end position="185"/>
    </location>
</feature>
<evidence type="ECO:0000256" key="1">
    <source>
        <dbReference type="SAM" id="MobiDB-lite"/>
    </source>
</evidence>
<organism evidence="4 5">
    <name type="scientific">Toxocara canis</name>
    <name type="common">Canine roundworm</name>
    <dbReference type="NCBI Taxonomy" id="6265"/>
    <lineage>
        <taxon>Eukaryota</taxon>
        <taxon>Metazoa</taxon>
        <taxon>Ecdysozoa</taxon>
        <taxon>Nematoda</taxon>
        <taxon>Chromadorea</taxon>
        <taxon>Rhabditida</taxon>
        <taxon>Spirurina</taxon>
        <taxon>Ascaridomorpha</taxon>
        <taxon>Ascaridoidea</taxon>
        <taxon>Toxocaridae</taxon>
        <taxon>Toxocara</taxon>
    </lineage>
</organism>
<reference evidence="3 4" key="2">
    <citation type="submission" date="2018-11" db="EMBL/GenBank/DDBJ databases">
        <authorList>
            <consortium name="Pathogen Informatics"/>
        </authorList>
    </citation>
    <scope>NUCLEOTIDE SEQUENCE [LARGE SCALE GENOMIC DNA]</scope>
</reference>
<evidence type="ECO:0000256" key="2">
    <source>
        <dbReference type="SAM" id="Phobius"/>
    </source>
</evidence>
<keyword evidence="2" id="KW-1133">Transmembrane helix</keyword>
<keyword evidence="2" id="KW-0812">Transmembrane</keyword>
<reference evidence="5" key="1">
    <citation type="submission" date="2016-06" db="UniProtKB">
        <authorList>
            <consortium name="WormBaseParasite"/>
        </authorList>
    </citation>
    <scope>IDENTIFICATION</scope>
</reference>
<evidence type="ECO:0000313" key="3">
    <source>
        <dbReference type="EMBL" id="VDM44412.1"/>
    </source>
</evidence>
<evidence type="ECO:0000313" key="5">
    <source>
        <dbReference type="WBParaSite" id="TCNE_0001309101-mRNA-1"/>
    </source>
</evidence>
<name>A0A183UX71_TOXCA</name>
<keyword evidence="4" id="KW-1185">Reference proteome</keyword>
<dbReference type="EMBL" id="UYWY01021559">
    <property type="protein sequence ID" value="VDM44412.1"/>
    <property type="molecule type" value="Genomic_DNA"/>
</dbReference>
<protein>
    <submittedName>
        <fullName evidence="5">Major surface glycoprotein</fullName>
    </submittedName>
</protein>
<feature type="transmembrane region" description="Helical" evidence="2">
    <location>
        <begin position="279"/>
        <end position="302"/>
    </location>
</feature>
<keyword evidence="2" id="KW-0472">Membrane</keyword>
<dbReference type="Proteomes" id="UP000050794">
    <property type="component" value="Unassembled WGS sequence"/>
</dbReference>
<feature type="region of interest" description="Disordered" evidence="1">
    <location>
        <begin position="168"/>
        <end position="192"/>
    </location>
</feature>
<evidence type="ECO:0000313" key="4">
    <source>
        <dbReference type="Proteomes" id="UP000050794"/>
    </source>
</evidence>
<accession>A0A183UX71</accession>
<proteinExistence type="predicted"/>
<sequence>MGYLSMPENDLIGKFSDRVCLAPMRNTLLAALLFVFVSTWINTEATNKGGGFTIHRSTMKPFMDVEKKWNKTLEELKDALSSYEEWKEKKKSEAENAAAAFKEWLSNSEQKYKGTKEKEKEQLYEWLWKHRCGGKDCDKTTTASPQSTSIDEWTSSWKDWLEGMGSHRKGMGSHHKGMGSHHKGMGSHNKGMGSHHDGMMEPMESTYESEEEIEKKIEEFLELLREASKWNRKGETNETATPIRLPLFREFASIIVPPGNETTPTVAAEVVYKGWWNDVWFWIIHVVGVLIIIVLIITICAMRMQKKKDYQRLV</sequence>
<dbReference type="WBParaSite" id="TCNE_0001309101-mRNA-1">
    <property type="protein sequence ID" value="TCNE_0001309101-mRNA-1"/>
    <property type="gene ID" value="TCNE_0001309101"/>
</dbReference>
<dbReference type="AlphaFoldDB" id="A0A183UX71"/>
<gene>
    <name evidence="3" type="ORF">TCNE_LOCUS13091</name>
</gene>